<evidence type="ECO:0000313" key="3">
    <source>
        <dbReference type="Proteomes" id="UP001518976"/>
    </source>
</evidence>
<evidence type="ECO:0000313" key="2">
    <source>
        <dbReference type="EMBL" id="MBO8185926.1"/>
    </source>
</evidence>
<dbReference type="EMBL" id="JAFFZN010000007">
    <property type="protein sequence ID" value="MBO8185926.1"/>
    <property type="molecule type" value="Genomic_DNA"/>
</dbReference>
<feature type="compositionally biased region" description="Basic and acidic residues" evidence="1">
    <location>
        <begin position="79"/>
        <end position="88"/>
    </location>
</feature>
<feature type="compositionally biased region" description="Basic and acidic residues" evidence="1">
    <location>
        <begin position="54"/>
        <end position="64"/>
    </location>
</feature>
<dbReference type="Proteomes" id="UP001518976">
    <property type="component" value="Unassembled WGS sequence"/>
</dbReference>
<protein>
    <submittedName>
        <fullName evidence="2">Uncharacterized protein</fullName>
    </submittedName>
</protein>
<keyword evidence="3" id="KW-1185">Reference proteome</keyword>
<comment type="caution">
    <text evidence="2">The sequence shown here is derived from an EMBL/GenBank/DDBJ whole genome shotgun (WGS) entry which is preliminary data.</text>
</comment>
<dbReference type="RefSeq" id="WP_209264722.1">
    <property type="nucleotide sequence ID" value="NZ_JAFFZN010000007.1"/>
</dbReference>
<feature type="region of interest" description="Disordered" evidence="1">
    <location>
        <begin position="54"/>
        <end position="88"/>
    </location>
</feature>
<name>A0ABS3WS20_9ACTN</name>
<accession>A0ABS3WS20</accession>
<organism evidence="2 3">
    <name type="scientific">Streptomyces spirodelae</name>
    <dbReference type="NCBI Taxonomy" id="2812904"/>
    <lineage>
        <taxon>Bacteria</taxon>
        <taxon>Bacillati</taxon>
        <taxon>Actinomycetota</taxon>
        <taxon>Actinomycetes</taxon>
        <taxon>Kitasatosporales</taxon>
        <taxon>Streptomycetaceae</taxon>
        <taxon>Streptomyces</taxon>
    </lineage>
</organism>
<proteinExistence type="predicted"/>
<reference evidence="2 3" key="1">
    <citation type="submission" date="2021-02" db="EMBL/GenBank/DDBJ databases">
        <title>Streptomyces spirodelae sp. nov., isolated from duckweed.</title>
        <authorList>
            <person name="Saimee Y."/>
            <person name="Duangmal K."/>
        </authorList>
    </citation>
    <scope>NUCLEOTIDE SEQUENCE [LARGE SCALE GENOMIC DNA]</scope>
    <source>
        <strain evidence="2 3">DW4-2</strain>
    </source>
</reference>
<sequence>MCRYPLSEQSWSTRSALLDEGDTEMLYDPSTSQYQFRADELRREAEHERLVSAARRAREEERGTRRSRFFGRGRPSQDGNERVWVRAA</sequence>
<evidence type="ECO:0000256" key="1">
    <source>
        <dbReference type="SAM" id="MobiDB-lite"/>
    </source>
</evidence>
<gene>
    <name evidence="2" type="ORF">JW592_10680</name>
</gene>